<dbReference type="PANTHER" id="PTHR32179">
    <property type="entry name" value="NICOTINATE-NUCLEOTIDE PYROPHOSPHORYLASE [CARBOXYLATING]"/>
    <property type="match status" value="1"/>
</dbReference>
<dbReference type="InterPro" id="IPR027277">
    <property type="entry name" value="NadC/ModD"/>
</dbReference>
<dbReference type="InterPro" id="IPR037128">
    <property type="entry name" value="Quinolinate_PRibosylTase_N_sf"/>
</dbReference>
<dbReference type="Proteomes" id="UP000292136">
    <property type="component" value="Unassembled WGS sequence"/>
</dbReference>
<dbReference type="InterPro" id="IPR002638">
    <property type="entry name" value="Quinolinate_PRibosylTrfase_C"/>
</dbReference>
<evidence type="ECO:0000313" key="10">
    <source>
        <dbReference type="Proteomes" id="UP000292136"/>
    </source>
</evidence>
<dbReference type="Pfam" id="PF02749">
    <property type="entry name" value="QRPTase_N"/>
    <property type="match status" value="1"/>
</dbReference>
<keyword evidence="3 5" id="KW-0328">Glycosyltransferase</keyword>
<name>A0ABY0IPT8_9RHOO</name>
<dbReference type="InterPro" id="IPR013785">
    <property type="entry name" value="Aldolase_TIM"/>
</dbReference>
<evidence type="ECO:0000256" key="3">
    <source>
        <dbReference type="ARBA" id="ARBA00022676"/>
    </source>
</evidence>
<keyword evidence="10" id="KW-1185">Reference proteome</keyword>
<feature type="region of interest" description="Disordered" evidence="6">
    <location>
        <begin position="1"/>
        <end position="22"/>
    </location>
</feature>
<dbReference type="PIRSF" id="PIRSF006250">
    <property type="entry name" value="NadC_ModD"/>
    <property type="match status" value="1"/>
</dbReference>
<dbReference type="SUPFAM" id="SSF51690">
    <property type="entry name" value="Nicotinate/Quinolinate PRTase C-terminal domain-like"/>
    <property type="match status" value="1"/>
</dbReference>
<dbReference type="InterPro" id="IPR006242">
    <property type="entry name" value="ModD"/>
</dbReference>
<dbReference type="RefSeq" id="WP_130459786.1">
    <property type="nucleotide sequence ID" value="NZ_SHKM01000002.1"/>
</dbReference>
<organism evidence="9 10">
    <name type="scientific">Azospira oryzae</name>
    <dbReference type="NCBI Taxonomy" id="146939"/>
    <lineage>
        <taxon>Bacteria</taxon>
        <taxon>Pseudomonadati</taxon>
        <taxon>Pseudomonadota</taxon>
        <taxon>Betaproteobacteria</taxon>
        <taxon>Rhodocyclales</taxon>
        <taxon>Rhodocyclaceae</taxon>
        <taxon>Azospira</taxon>
    </lineage>
</organism>
<feature type="domain" description="Quinolinate phosphoribosyl transferase N-terminal" evidence="8">
    <location>
        <begin position="46"/>
        <end position="129"/>
    </location>
</feature>
<evidence type="ECO:0000259" key="7">
    <source>
        <dbReference type="Pfam" id="PF01729"/>
    </source>
</evidence>
<proteinExistence type="inferred from homology"/>
<dbReference type="Pfam" id="PF01729">
    <property type="entry name" value="QRPTase_C"/>
    <property type="match status" value="1"/>
</dbReference>
<feature type="compositionally biased region" description="Low complexity" evidence="6">
    <location>
        <begin position="1"/>
        <end position="19"/>
    </location>
</feature>
<evidence type="ECO:0000256" key="2">
    <source>
        <dbReference type="ARBA" id="ARBA00019205"/>
    </source>
</evidence>
<dbReference type="InterPro" id="IPR036068">
    <property type="entry name" value="Nicotinate_pribotase-like_C"/>
</dbReference>
<evidence type="ECO:0000256" key="4">
    <source>
        <dbReference type="ARBA" id="ARBA00022679"/>
    </source>
</evidence>
<reference evidence="9 10" key="1">
    <citation type="submission" date="2019-02" db="EMBL/GenBank/DDBJ databases">
        <title>Genomic Encyclopedia of Type Strains, Phase IV (KMG-IV): sequencing the most valuable type-strain genomes for metagenomic binning, comparative biology and taxonomic classification.</title>
        <authorList>
            <person name="Goeker M."/>
        </authorList>
    </citation>
    <scope>NUCLEOTIDE SEQUENCE [LARGE SCALE GENOMIC DNA]</scope>
    <source>
        <strain evidence="9 10">DSM 21223</strain>
    </source>
</reference>
<feature type="domain" description="Quinolinate phosphoribosyl transferase C-terminal" evidence="7">
    <location>
        <begin position="132"/>
        <end position="295"/>
    </location>
</feature>
<evidence type="ECO:0000313" key="9">
    <source>
        <dbReference type="EMBL" id="RZT76684.1"/>
    </source>
</evidence>
<protein>
    <recommendedName>
        <fullName evidence="2">Putative pyrophosphorylase ModD</fullName>
    </recommendedName>
</protein>
<dbReference type="InterPro" id="IPR022412">
    <property type="entry name" value="Quinolinate_PRibosylTrfase_N"/>
</dbReference>
<accession>A0ABY0IPT8</accession>
<sequence length="300" mass="30645">MVAAAPLSHPLSHPHSPSATPAVDTDCVLGDADLTRLLADDVPHGDLTTAALGIGPQAGRLDCRARQPMTLCGVEEAVRLLILAGCAARPLAASGDALAADAPILEAAGSAAALHRAWKSAQVLLEWSSGLASAAAELVAAAAPLPVACTRKTPPGSKALAVKAMRCGGAFMHRLGLSESLLLFAEHRRFLAEPPAATVARLHGALPEHKLAVEVYSAEEALVWARAGAEILQLEKFTPAAVAACRDLLASHELHPILAAAGGIHPGNAAAYAASGARLLVSSWPYSAPPRDVAVSLVPV</sequence>
<keyword evidence="4 5" id="KW-0808">Transferase</keyword>
<dbReference type="SUPFAM" id="SSF54675">
    <property type="entry name" value="Nicotinate/Quinolinate PRTase N-terminal domain-like"/>
    <property type="match status" value="1"/>
</dbReference>
<gene>
    <name evidence="9" type="ORF">EV678_2563</name>
</gene>
<evidence type="ECO:0000256" key="6">
    <source>
        <dbReference type="SAM" id="MobiDB-lite"/>
    </source>
</evidence>
<evidence type="ECO:0000256" key="5">
    <source>
        <dbReference type="PIRNR" id="PIRNR006250"/>
    </source>
</evidence>
<comment type="caution">
    <text evidence="9">The sequence shown here is derived from an EMBL/GenBank/DDBJ whole genome shotgun (WGS) entry which is preliminary data.</text>
</comment>
<dbReference type="Gene3D" id="3.90.1170.20">
    <property type="entry name" value="Quinolinate phosphoribosyl transferase, N-terminal domain"/>
    <property type="match status" value="1"/>
</dbReference>
<comment type="similarity">
    <text evidence="1 5">Belongs to the NadC/ModD family.</text>
</comment>
<dbReference type="Gene3D" id="3.20.20.70">
    <property type="entry name" value="Aldolase class I"/>
    <property type="match status" value="1"/>
</dbReference>
<dbReference type="EMBL" id="SHKM01000002">
    <property type="protein sequence ID" value="RZT76684.1"/>
    <property type="molecule type" value="Genomic_DNA"/>
</dbReference>
<dbReference type="PANTHER" id="PTHR32179:SF4">
    <property type="entry name" value="PYROPHOSPHORYLASE MODD-RELATED"/>
    <property type="match status" value="1"/>
</dbReference>
<evidence type="ECO:0000256" key="1">
    <source>
        <dbReference type="ARBA" id="ARBA00009400"/>
    </source>
</evidence>
<evidence type="ECO:0000259" key="8">
    <source>
        <dbReference type="Pfam" id="PF02749"/>
    </source>
</evidence>
<dbReference type="NCBIfam" id="TIGR01334">
    <property type="entry name" value="modD"/>
    <property type="match status" value="1"/>
</dbReference>